<dbReference type="OrthoDB" id="14523at2759"/>
<reference evidence="2 3" key="1">
    <citation type="submission" date="2015-09" db="EMBL/GenBank/DDBJ databases">
        <title>Draft genome of the parasitic nematode Teladorsagia circumcincta isolate WARC Sus (inbred).</title>
        <authorList>
            <person name="Mitreva M."/>
        </authorList>
    </citation>
    <scope>NUCLEOTIDE SEQUENCE [LARGE SCALE GENOMIC DNA]</scope>
    <source>
        <strain evidence="2 3">S</strain>
    </source>
</reference>
<feature type="non-terminal residue" evidence="2">
    <location>
        <position position="1"/>
    </location>
</feature>
<evidence type="ECO:0000256" key="1">
    <source>
        <dbReference type="SAM" id="MobiDB-lite"/>
    </source>
</evidence>
<keyword evidence="3" id="KW-1185">Reference proteome</keyword>
<sequence>VQKMASRSLAQVGRSATARLLKSNLQRIVLPAAAVSVRHSSNTVDKRGVHSSVVAQAQAQADKS</sequence>
<gene>
    <name evidence="2" type="ORF">TELCIR_24946</name>
</gene>
<organism evidence="2 3">
    <name type="scientific">Teladorsagia circumcincta</name>
    <name type="common">Brown stomach worm</name>
    <name type="synonym">Ostertagia circumcincta</name>
    <dbReference type="NCBI Taxonomy" id="45464"/>
    <lineage>
        <taxon>Eukaryota</taxon>
        <taxon>Metazoa</taxon>
        <taxon>Ecdysozoa</taxon>
        <taxon>Nematoda</taxon>
        <taxon>Chromadorea</taxon>
        <taxon>Rhabditida</taxon>
        <taxon>Rhabditina</taxon>
        <taxon>Rhabditomorpha</taxon>
        <taxon>Strongyloidea</taxon>
        <taxon>Trichostrongylidae</taxon>
        <taxon>Teladorsagia</taxon>
    </lineage>
</organism>
<proteinExistence type="predicted"/>
<evidence type="ECO:0000313" key="2">
    <source>
        <dbReference type="EMBL" id="PIO53709.1"/>
    </source>
</evidence>
<feature type="non-terminal residue" evidence="2">
    <location>
        <position position="64"/>
    </location>
</feature>
<name>A0A2G9T6W1_TELCI</name>
<feature type="compositionally biased region" description="Low complexity" evidence="1">
    <location>
        <begin position="55"/>
        <end position="64"/>
    </location>
</feature>
<accession>A0A2G9T6W1</accession>
<feature type="region of interest" description="Disordered" evidence="1">
    <location>
        <begin position="40"/>
        <end position="64"/>
    </location>
</feature>
<protein>
    <submittedName>
        <fullName evidence="2">Uncharacterized protein</fullName>
    </submittedName>
</protein>
<evidence type="ECO:0000313" key="3">
    <source>
        <dbReference type="Proteomes" id="UP000230423"/>
    </source>
</evidence>
<dbReference type="Proteomes" id="UP000230423">
    <property type="component" value="Unassembled WGS sequence"/>
</dbReference>
<dbReference type="EMBL" id="KZ408024">
    <property type="protein sequence ID" value="PIO53709.1"/>
    <property type="molecule type" value="Genomic_DNA"/>
</dbReference>
<dbReference type="AlphaFoldDB" id="A0A2G9T6W1"/>